<proteinExistence type="predicted"/>
<evidence type="ECO:0000313" key="2">
    <source>
        <dbReference type="EMBL" id="KAE9074154.1"/>
    </source>
</evidence>
<reference evidence="3 4" key="1">
    <citation type="submission" date="2018-08" db="EMBL/GenBank/DDBJ databases">
        <title>Genomic investigation of the strawberry pathogen Phytophthora fragariae indicates pathogenicity is determined by transcriptional variation in three key races.</title>
        <authorList>
            <person name="Adams T.M."/>
            <person name="Armitage A.D."/>
            <person name="Sobczyk M.K."/>
            <person name="Bates H.J."/>
            <person name="Dunwell J.M."/>
            <person name="Nellist C.F."/>
            <person name="Harrison R.J."/>
        </authorList>
    </citation>
    <scope>NUCLEOTIDE SEQUENCE [LARGE SCALE GENOMIC DNA]</scope>
    <source>
        <strain evidence="2 4">NOV-5</strain>
        <strain evidence="1 3">NOV-9</strain>
    </source>
</reference>
<protein>
    <submittedName>
        <fullName evidence="1">Uncharacterized protein</fullName>
    </submittedName>
</protein>
<sequence>MSAVCSLVASFVVRGGLIVESTAKFLSFLEKQARKSFIKRLASNRKVLDTIQVFNEDIDDLCKLLTLEHLQEMAKWRREWDEERHKQEQMLLSIVL</sequence>
<evidence type="ECO:0000313" key="4">
    <source>
        <dbReference type="Proteomes" id="UP000440732"/>
    </source>
</evidence>
<dbReference type="Proteomes" id="UP000429523">
    <property type="component" value="Unassembled WGS sequence"/>
</dbReference>
<comment type="caution">
    <text evidence="1">The sequence shown here is derived from an EMBL/GenBank/DDBJ whole genome shotgun (WGS) entry which is preliminary data.</text>
</comment>
<dbReference type="EMBL" id="QXGA01004355">
    <property type="protein sequence ID" value="KAE9074154.1"/>
    <property type="molecule type" value="Genomic_DNA"/>
</dbReference>
<dbReference type="EMBL" id="QXGF01004122">
    <property type="protein sequence ID" value="KAE8920264.1"/>
    <property type="molecule type" value="Genomic_DNA"/>
</dbReference>
<accession>A0A6A3DEQ3</accession>
<gene>
    <name evidence="2" type="ORF">PF006_g28593</name>
    <name evidence="1" type="ORF">PF009_g29439</name>
</gene>
<dbReference type="Proteomes" id="UP000440732">
    <property type="component" value="Unassembled WGS sequence"/>
</dbReference>
<evidence type="ECO:0000313" key="1">
    <source>
        <dbReference type="EMBL" id="KAE8920264.1"/>
    </source>
</evidence>
<evidence type="ECO:0000313" key="3">
    <source>
        <dbReference type="Proteomes" id="UP000429523"/>
    </source>
</evidence>
<organism evidence="1 3">
    <name type="scientific">Phytophthora fragariae</name>
    <dbReference type="NCBI Taxonomy" id="53985"/>
    <lineage>
        <taxon>Eukaryota</taxon>
        <taxon>Sar</taxon>
        <taxon>Stramenopiles</taxon>
        <taxon>Oomycota</taxon>
        <taxon>Peronosporomycetes</taxon>
        <taxon>Peronosporales</taxon>
        <taxon>Peronosporaceae</taxon>
        <taxon>Phytophthora</taxon>
    </lineage>
</organism>
<dbReference type="AlphaFoldDB" id="A0A6A3DEQ3"/>
<name>A0A6A3DEQ3_9STRA</name>